<name>A0AAD4MJL7_9BILA</name>
<evidence type="ECO:0000313" key="2">
    <source>
        <dbReference type="Proteomes" id="UP001201812"/>
    </source>
</evidence>
<dbReference type="AlphaFoldDB" id="A0AAD4MJL7"/>
<dbReference type="EMBL" id="JAKKPZ010000729">
    <property type="protein sequence ID" value="KAI1692680.1"/>
    <property type="molecule type" value="Genomic_DNA"/>
</dbReference>
<protein>
    <submittedName>
        <fullName evidence="1">Uncharacterized protein</fullName>
    </submittedName>
</protein>
<gene>
    <name evidence="1" type="ORF">DdX_21118</name>
</gene>
<comment type="caution">
    <text evidence="1">The sequence shown here is derived from an EMBL/GenBank/DDBJ whole genome shotgun (WGS) entry which is preliminary data.</text>
</comment>
<accession>A0AAD4MJL7</accession>
<evidence type="ECO:0000313" key="1">
    <source>
        <dbReference type="EMBL" id="KAI1692680.1"/>
    </source>
</evidence>
<dbReference type="Proteomes" id="UP001201812">
    <property type="component" value="Unassembled WGS sequence"/>
</dbReference>
<reference evidence="1" key="1">
    <citation type="submission" date="2022-01" db="EMBL/GenBank/DDBJ databases">
        <title>Genome Sequence Resource for Two Populations of Ditylenchus destructor, the Migratory Endoparasitic Phytonematode.</title>
        <authorList>
            <person name="Zhang H."/>
            <person name="Lin R."/>
            <person name="Xie B."/>
        </authorList>
    </citation>
    <scope>NUCLEOTIDE SEQUENCE</scope>
    <source>
        <strain evidence="1">BazhouSP</strain>
    </source>
</reference>
<sequence>MPPPSQQRILKDMLCSLLEWMGAATPSFHRRHRAFNAGIAGEAIVPHAERSLAGQPRISQAQCGSIRAAMHHSNR</sequence>
<proteinExistence type="predicted"/>
<keyword evidence="2" id="KW-1185">Reference proteome</keyword>
<organism evidence="1 2">
    <name type="scientific">Ditylenchus destructor</name>
    <dbReference type="NCBI Taxonomy" id="166010"/>
    <lineage>
        <taxon>Eukaryota</taxon>
        <taxon>Metazoa</taxon>
        <taxon>Ecdysozoa</taxon>
        <taxon>Nematoda</taxon>
        <taxon>Chromadorea</taxon>
        <taxon>Rhabditida</taxon>
        <taxon>Tylenchina</taxon>
        <taxon>Tylenchomorpha</taxon>
        <taxon>Sphaerularioidea</taxon>
        <taxon>Anguinidae</taxon>
        <taxon>Anguininae</taxon>
        <taxon>Ditylenchus</taxon>
    </lineage>
</organism>